<protein>
    <recommendedName>
        <fullName evidence="8">Zn(2)-C6 fungal-type domain-containing protein</fullName>
    </recommendedName>
</protein>
<keyword evidence="6" id="KW-0539">Nucleus</keyword>
<gene>
    <name evidence="9" type="ORF">BDW59DRAFT_169694</name>
</gene>
<dbReference type="PROSITE" id="PS50048">
    <property type="entry name" value="ZN2_CY6_FUNGAL_2"/>
    <property type="match status" value="1"/>
</dbReference>
<reference evidence="9 10" key="1">
    <citation type="submission" date="2024-07" db="EMBL/GenBank/DDBJ databases">
        <title>Section-level genome sequencing and comparative genomics of Aspergillus sections Usti and Cavernicolus.</title>
        <authorList>
            <consortium name="Lawrence Berkeley National Laboratory"/>
            <person name="Nybo J.L."/>
            <person name="Vesth T.C."/>
            <person name="Theobald S."/>
            <person name="Frisvad J.C."/>
            <person name="Larsen T.O."/>
            <person name="Kjaerboelling I."/>
            <person name="Rothschild-Mancinelli K."/>
            <person name="Lyhne E.K."/>
            <person name="Kogle M.E."/>
            <person name="Barry K."/>
            <person name="Clum A."/>
            <person name="Na H."/>
            <person name="Ledsgaard L."/>
            <person name="Lin J."/>
            <person name="Lipzen A."/>
            <person name="Kuo A."/>
            <person name="Riley R."/>
            <person name="Mondo S."/>
            <person name="LaButti K."/>
            <person name="Haridas S."/>
            <person name="Pangalinan J."/>
            <person name="Salamov A.A."/>
            <person name="Simmons B.A."/>
            <person name="Magnuson J.K."/>
            <person name="Chen J."/>
            <person name="Drula E."/>
            <person name="Henrissat B."/>
            <person name="Wiebenga A."/>
            <person name="Lubbers R.J."/>
            <person name="Gomes A.C."/>
            <person name="Makela M.R."/>
            <person name="Stajich J."/>
            <person name="Grigoriev I.V."/>
            <person name="Mortensen U.H."/>
            <person name="De vries R.P."/>
            <person name="Baker S.E."/>
            <person name="Andersen M.R."/>
        </authorList>
    </citation>
    <scope>NUCLEOTIDE SEQUENCE [LARGE SCALE GENOMIC DNA]</scope>
    <source>
        <strain evidence="9 10">CBS 600.67</strain>
    </source>
</reference>
<feature type="domain" description="Zn(2)-C6 fungal-type" evidence="8">
    <location>
        <begin position="34"/>
        <end position="66"/>
    </location>
</feature>
<feature type="region of interest" description="Disordered" evidence="7">
    <location>
        <begin position="139"/>
        <end position="159"/>
    </location>
</feature>
<proteinExistence type="predicted"/>
<dbReference type="Pfam" id="PF00172">
    <property type="entry name" value="Zn_clus"/>
    <property type="match status" value="1"/>
</dbReference>
<evidence type="ECO:0000256" key="3">
    <source>
        <dbReference type="ARBA" id="ARBA00023015"/>
    </source>
</evidence>
<keyword evidence="5" id="KW-0804">Transcription</keyword>
<evidence type="ECO:0000256" key="2">
    <source>
        <dbReference type="ARBA" id="ARBA00022833"/>
    </source>
</evidence>
<feature type="compositionally biased region" description="Polar residues" evidence="7">
    <location>
        <begin position="140"/>
        <end position="159"/>
    </location>
</feature>
<evidence type="ECO:0000256" key="6">
    <source>
        <dbReference type="ARBA" id="ARBA00023242"/>
    </source>
</evidence>
<keyword evidence="3" id="KW-0805">Transcription regulation</keyword>
<organism evidence="9 10">
    <name type="scientific">Aspergillus cavernicola</name>
    <dbReference type="NCBI Taxonomy" id="176166"/>
    <lineage>
        <taxon>Eukaryota</taxon>
        <taxon>Fungi</taxon>
        <taxon>Dikarya</taxon>
        <taxon>Ascomycota</taxon>
        <taxon>Pezizomycotina</taxon>
        <taxon>Eurotiomycetes</taxon>
        <taxon>Eurotiomycetidae</taxon>
        <taxon>Eurotiales</taxon>
        <taxon>Aspergillaceae</taxon>
        <taxon>Aspergillus</taxon>
        <taxon>Aspergillus subgen. Nidulantes</taxon>
    </lineage>
</organism>
<dbReference type="InterPro" id="IPR051089">
    <property type="entry name" value="prtT"/>
</dbReference>
<dbReference type="SUPFAM" id="SSF57701">
    <property type="entry name" value="Zn2/Cys6 DNA-binding domain"/>
    <property type="match status" value="1"/>
</dbReference>
<keyword evidence="10" id="KW-1185">Reference proteome</keyword>
<dbReference type="PANTHER" id="PTHR31845:SF17">
    <property type="entry name" value="ZN(II)2CYS6 TRANSCRIPTION FACTOR (EUROFUNG)"/>
    <property type="match status" value="1"/>
</dbReference>
<evidence type="ECO:0000256" key="5">
    <source>
        <dbReference type="ARBA" id="ARBA00023163"/>
    </source>
</evidence>
<evidence type="ECO:0000313" key="10">
    <source>
        <dbReference type="Proteomes" id="UP001610335"/>
    </source>
</evidence>
<dbReference type="InterPro" id="IPR001138">
    <property type="entry name" value="Zn2Cys6_DnaBD"/>
</dbReference>
<sequence>MAENGQNESSSDQWQKGGQNLVEVLPGITRKVTACAACRKNKIRCDMPDDGPPCARCRRRGLSCVLNRSLQSLIEDTKNVQLMRSDVSNLHETLETLCHHLGLEGPKALALTRKERDGPSQPEEEGCEAPIDTFLDITKTRSPNSIDSPPSARASRSGTRSDLISKGIISTTIAERLVHHYFSRLDHYLYGIGGEYQGLEQLRTKAPILLAAICTVSALHDPQDCAVYEACNREFRSVVAKSTFEKRDIDYIRALCISSFWLADASRIFCSDAIRRAADMRLHRSFDALFDDRTGLGYLSGAPEVSSPSSQNIPSATDRVRLWYLLFVCDQHLSILHNRDPLLRSEKGIAVGWELYLHRAEVSESDIRILSQVSLLLIMGQVRDVLGSDNQTPLPPALASQILNYSRQLDKWYTKFSSLFITNAFIGEFPKRGLQLHYQFGKLYLGHQVFKGLHGRPIPPHFLAAATMAHDTAVAIFEMILTEAELQEGLVGMPHYFHVMIAFAGHLLLEICQNYHEQLAIKLQEDFQLINSALSLFRNTPCIPHHPIWRMTPGLNRKLHDCAASIGVPVPSVAFPGGGLQAPPILTEQSLFYPPVPTADAPSQPLDDLLFTDFGEFNFPDLTSNFMT</sequence>
<evidence type="ECO:0000313" key="9">
    <source>
        <dbReference type="EMBL" id="KAL2831422.1"/>
    </source>
</evidence>
<dbReference type="SMART" id="SM00066">
    <property type="entry name" value="GAL4"/>
    <property type="match status" value="1"/>
</dbReference>
<keyword evidence="4" id="KW-0238">DNA-binding</keyword>
<dbReference type="CDD" id="cd12148">
    <property type="entry name" value="fungal_TF_MHR"/>
    <property type="match status" value="1"/>
</dbReference>
<name>A0ABR4IV14_9EURO</name>
<dbReference type="InterPro" id="IPR036864">
    <property type="entry name" value="Zn2-C6_fun-type_DNA-bd_sf"/>
</dbReference>
<dbReference type="Gene3D" id="4.10.240.10">
    <property type="entry name" value="Zn(2)-C6 fungal-type DNA-binding domain"/>
    <property type="match status" value="1"/>
</dbReference>
<dbReference type="PANTHER" id="PTHR31845">
    <property type="entry name" value="FINGER DOMAIN PROTEIN, PUTATIVE-RELATED"/>
    <property type="match status" value="1"/>
</dbReference>
<comment type="caution">
    <text evidence="9">The sequence shown here is derived from an EMBL/GenBank/DDBJ whole genome shotgun (WGS) entry which is preliminary data.</text>
</comment>
<accession>A0ABR4IV14</accession>
<evidence type="ECO:0000256" key="4">
    <source>
        <dbReference type="ARBA" id="ARBA00023125"/>
    </source>
</evidence>
<evidence type="ECO:0000259" key="8">
    <source>
        <dbReference type="PROSITE" id="PS50048"/>
    </source>
</evidence>
<dbReference type="CDD" id="cd00067">
    <property type="entry name" value="GAL4"/>
    <property type="match status" value="1"/>
</dbReference>
<dbReference type="EMBL" id="JBFXLS010000009">
    <property type="protein sequence ID" value="KAL2831422.1"/>
    <property type="molecule type" value="Genomic_DNA"/>
</dbReference>
<dbReference type="Proteomes" id="UP001610335">
    <property type="component" value="Unassembled WGS sequence"/>
</dbReference>
<dbReference type="PROSITE" id="PS00463">
    <property type="entry name" value="ZN2_CY6_FUNGAL_1"/>
    <property type="match status" value="1"/>
</dbReference>
<evidence type="ECO:0000256" key="1">
    <source>
        <dbReference type="ARBA" id="ARBA00004123"/>
    </source>
</evidence>
<comment type="subcellular location">
    <subcellularLocation>
        <location evidence="1">Nucleus</location>
    </subcellularLocation>
</comment>
<evidence type="ECO:0000256" key="7">
    <source>
        <dbReference type="SAM" id="MobiDB-lite"/>
    </source>
</evidence>
<keyword evidence="2" id="KW-0862">Zinc</keyword>